<evidence type="ECO:0000313" key="4">
    <source>
        <dbReference type="Proteomes" id="UP001152795"/>
    </source>
</evidence>
<proteinExistence type="predicted"/>
<protein>
    <submittedName>
        <fullName evidence="3">Uncharacterized protein</fullName>
    </submittedName>
</protein>
<evidence type="ECO:0000256" key="2">
    <source>
        <dbReference type="SAM" id="MobiDB-lite"/>
    </source>
</evidence>
<feature type="region of interest" description="Disordered" evidence="2">
    <location>
        <begin position="80"/>
        <end position="108"/>
    </location>
</feature>
<reference evidence="3" key="1">
    <citation type="submission" date="2020-04" db="EMBL/GenBank/DDBJ databases">
        <authorList>
            <person name="Alioto T."/>
            <person name="Alioto T."/>
            <person name="Gomez Garrido J."/>
        </authorList>
    </citation>
    <scope>NUCLEOTIDE SEQUENCE</scope>
    <source>
        <strain evidence="3">A484AB</strain>
    </source>
</reference>
<dbReference type="Proteomes" id="UP001152795">
    <property type="component" value="Unassembled WGS sequence"/>
</dbReference>
<feature type="coiled-coil region" evidence="1">
    <location>
        <begin position="10"/>
        <end position="62"/>
    </location>
</feature>
<gene>
    <name evidence="3" type="ORF">PACLA_8A031339</name>
</gene>
<evidence type="ECO:0000256" key="1">
    <source>
        <dbReference type="SAM" id="Coils"/>
    </source>
</evidence>
<keyword evidence="1" id="KW-0175">Coiled coil</keyword>
<organism evidence="3 4">
    <name type="scientific">Paramuricea clavata</name>
    <name type="common">Red gorgonian</name>
    <name type="synonym">Violescent sea-whip</name>
    <dbReference type="NCBI Taxonomy" id="317549"/>
    <lineage>
        <taxon>Eukaryota</taxon>
        <taxon>Metazoa</taxon>
        <taxon>Cnidaria</taxon>
        <taxon>Anthozoa</taxon>
        <taxon>Octocorallia</taxon>
        <taxon>Malacalcyonacea</taxon>
        <taxon>Plexauridae</taxon>
        <taxon>Paramuricea</taxon>
    </lineage>
</organism>
<evidence type="ECO:0000313" key="3">
    <source>
        <dbReference type="EMBL" id="CAB3992754.1"/>
    </source>
</evidence>
<sequence>MYSETNVLLIKQLERDLVIERERCSQLEEDISVLIRGRHAELIELNQTIASLDNKIKTSEALNESLAQVIVRINTQKPGSNLKESAVNTCKSKKEHSREANLSKTSILSENKNDNAISDLENNKSETQSIDQFKPTTITEDIPVEPIMLGNVKSDLQIIYPSDNNVNDPLSSAPNLVNCDLHVTLDKADDSVINEASPVDRAKSLGNLCNNYCMRSDTYIEEIARPSNTRTVDTSKEEQVIKPRQSNAWLNFLPFIEVPYKPLSRKKSDPVRSLSRKQGDCVASHLTSCSKYSIKESQYHFRRRQTNQRPPPRSLEWLDHLKLVRQILSM</sequence>
<feature type="compositionally biased region" description="Polar residues" evidence="2">
    <location>
        <begin position="80"/>
        <end position="90"/>
    </location>
</feature>
<dbReference type="AlphaFoldDB" id="A0A7D9HVA9"/>
<keyword evidence="4" id="KW-1185">Reference proteome</keyword>
<name>A0A7D9HVA9_PARCT</name>
<comment type="caution">
    <text evidence="3">The sequence shown here is derived from an EMBL/GenBank/DDBJ whole genome shotgun (WGS) entry which is preliminary data.</text>
</comment>
<dbReference type="EMBL" id="CACRXK020002117">
    <property type="protein sequence ID" value="CAB3992754.1"/>
    <property type="molecule type" value="Genomic_DNA"/>
</dbReference>
<accession>A0A7D9HVA9</accession>